<name>A0A1H4E412_9BURK</name>
<gene>
    <name evidence="8" type="ORF">SAMN05421875_1312</name>
</gene>
<sequence length="310" mass="35204">MFKLTSLNLNGIRSATSKGVEPWIASMRPDCICVQEVKAQAADIATRFEQLAGMNGHFHFAQKKGYSGVGIYTRHEPSEVIAGYGSPEFDAEGRYIELRFDTPARKLSIISAYFPSGSSGEERQLAKFRFLEEFHPHLMAAKGQREFILCGDINIAHQQIDLKNWRSNQKNSGFLPEERAWMTKLLHTTDAGGGLVDVYRQLQPTATDTAYTWWSNRGQAYANNVGWRLDYILRQKTHDNWVCPNLVFTPTAASRRSVKPKGIASNVRRPQRVFGVRRMGMSWMKTWHCRTLGSPLSRARTQPKGHWLPS</sequence>
<dbReference type="SUPFAM" id="SSF56219">
    <property type="entry name" value="DNase I-like"/>
    <property type="match status" value="1"/>
</dbReference>
<dbReference type="AlphaFoldDB" id="A0A1H4E412"/>
<dbReference type="Proteomes" id="UP000199002">
    <property type="component" value="Unassembled WGS sequence"/>
</dbReference>
<dbReference type="InterPro" id="IPR036691">
    <property type="entry name" value="Endo/exonu/phosph_ase_sf"/>
</dbReference>
<comment type="similarity">
    <text evidence="1">Belongs to the DNA repair enzymes AP/ExoA family.</text>
</comment>
<evidence type="ECO:0000256" key="3">
    <source>
        <dbReference type="ARBA" id="ARBA00022801"/>
    </source>
</evidence>
<feature type="binding site" evidence="5">
    <location>
        <position position="152"/>
    </location>
    <ligand>
        <name>Mg(2+)</name>
        <dbReference type="ChEBI" id="CHEBI:18420"/>
        <label>1</label>
    </ligand>
</feature>
<dbReference type="GO" id="GO:0003906">
    <property type="term" value="F:DNA-(apurinic or apyrimidinic site) endonuclease activity"/>
    <property type="evidence" value="ECO:0007669"/>
    <property type="project" value="TreeGrafter"/>
</dbReference>
<dbReference type="GO" id="GO:0008081">
    <property type="term" value="F:phosphoric diester hydrolase activity"/>
    <property type="evidence" value="ECO:0007669"/>
    <property type="project" value="TreeGrafter"/>
</dbReference>
<feature type="domain" description="Endonuclease/exonuclease/phosphatase" evidence="7">
    <location>
        <begin position="6"/>
        <end position="234"/>
    </location>
</feature>
<dbReference type="GO" id="GO:0006284">
    <property type="term" value="P:base-excision repair"/>
    <property type="evidence" value="ECO:0007669"/>
    <property type="project" value="TreeGrafter"/>
</dbReference>
<evidence type="ECO:0000313" key="8">
    <source>
        <dbReference type="EMBL" id="SEA79743.1"/>
    </source>
</evidence>
<feature type="binding site" evidence="5">
    <location>
        <position position="8"/>
    </location>
    <ligand>
        <name>Mg(2+)</name>
        <dbReference type="ChEBI" id="CHEBI:18420"/>
        <label>1</label>
    </ligand>
</feature>
<dbReference type="NCBIfam" id="TIGR00633">
    <property type="entry name" value="xth"/>
    <property type="match status" value="1"/>
</dbReference>
<dbReference type="GO" id="GO:0008311">
    <property type="term" value="F:double-stranded DNA 3'-5' DNA exonuclease activity"/>
    <property type="evidence" value="ECO:0007669"/>
    <property type="project" value="TreeGrafter"/>
</dbReference>
<keyword evidence="3" id="KW-0378">Hydrolase</keyword>
<feature type="binding site" evidence="5">
    <location>
        <position position="154"/>
    </location>
    <ligand>
        <name>Mg(2+)</name>
        <dbReference type="ChEBI" id="CHEBI:18420"/>
        <label>1</label>
    </ligand>
</feature>
<keyword evidence="2 5" id="KW-0479">Metal-binding</keyword>
<feature type="site" description="Transition state stabilizer" evidence="6">
    <location>
        <position position="154"/>
    </location>
</feature>
<keyword evidence="5" id="KW-0464">Manganese</keyword>
<dbReference type="NCBIfam" id="TIGR00195">
    <property type="entry name" value="exoDNase_III"/>
    <property type="match status" value="1"/>
</dbReference>
<dbReference type="EMBL" id="FNQJ01000031">
    <property type="protein sequence ID" value="SEA79743.1"/>
    <property type="molecule type" value="Genomic_DNA"/>
</dbReference>
<feature type="binding site" evidence="5">
    <location>
        <position position="36"/>
    </location>
    <ligand>
        <name>Mg(2+)</name>
        <dbReference type="ChEBI" id="CHEBI:18420"/>
        <label>1</label>
    </ligand>
</feature>
<dbReference type="PANTHER" id="PTHR22748">
    <property type="entry name" value="AP ENDONUCLEASE"/>
    <property type="match status" value="1"/>
</dbReference>
<evidence type="ECO:0000256" key="6">
    <source>
        <dbReference type="PIRSR" id="PIRSR604808-3"/>
    </source>
</evidence>
<keyword evidence="9" id="KW-1185">Reference proteome</keyword>
<protein>
    <submittedName>
        <fullName evidence="8">Exodeoxyribonuclease-3</fullName>
    </submittedName>
</protein>
<organism evidence="8 9">
    <name type="scientific">Acidovorax soli</name>
    <dbReference type="NCBI Taxonomy" id="592050"/>
    <lineage>
        <taxon>Bacteria</taxon>
        <taxon>Pseudomonadati</taxon>
        <taxon>Pseudomonadota</taxon>
        <taxon>Betaproteobacteria</taxon>
        <taxon>Burkholderiales</taxon>
        <taxon>Comamonadaceae</taxon>
        <taxon>Acidovorax</taxon>
    </lineage>
</organism>
<evidence type="ECO:0000256" key="1">
    <source>
        <dbReference type="ARBA" id="ARBA00007092"/>
    </source>
</evidence>
<keyword evidence="4 5" id="KW-0460">Magnesium</keyword>
<dbReference type="InterPro" id="IPR004808">
    <property type="entry name" value="AP_endonuc_1"/>
</dbReference>
<evidence type="ECO:0000259" key="7">
    <source>
        <dbReference type="Pfam" id="PF03372"/>
    </source>
</evidence>
<dbReference type="PROSITE" id="PS51435">
    <property type="entry name" value="AP_NUCLEASE_F1_4"/>
    <property type="match status" value="1"/>
</dbReference>
<dbReference type="InterPro" id="IPR005135">
    <property type="entry name" value="Endo/exonuclease/phosphatase"/>
</dbReference>
<reference evidence="9" key="1">
    <citation type="submission" date="2016-10" db="EMBL/GenBank/DDBJ databases">
        <authorList>
            <person name="Varghese N."/>
            <person name="Submissions S."/>
        </authorList>
    </citation>
    <scope>NUCLEOTIDE SEQUENCE [LARGE SCALE GENOMIC DNA]</scope>
    <source>
        <strain evidence="9">DSM 25157</strain>
    </source>
</reference>
<evidence type="ECO:0000256" key="5">
    <source>
        <dbReference type="PIRSR" id="PIRSR604808-2"/>
    </source>
</evidence>
<dbReference type="STRING" id="592050.SAMN05421875_1312"/>
<evidence type="ECO:0000313" key="9">
    <source>
        <dbReference type="Proteomes" id="UP000199002"/>
    </source>
</evidence>
<proteinExistence type="inferred from homology"/>
<evidence type="ECO:0000256" key="4">
    <source>
        <dbReference type="ARBA" id="ARBA00022842"/>
    </source>
</evidence>
<dbReference type="GO" id="GO:0046872">
    <property type="term" value="F:metal ion binding"/>
    <property type="evidence" value="ECO:0007669"/>
    <property type="project" value="UniProtKB-KW"/>
</dbReference>
<dbReference type="Pfam" id="PF03372">
    <property type="entry name" value="Exo_endo_phos"/>
    <property type="match status" value="1"/>
</dbReference>
<evidence type="ECO:0000256" key="2">
    <source>
        <dbReference type="ARBA" id="ARBA00022723"/>
    </source>
</evidence>
<dbReference type="Gene3D" id="3.60.10.10">
    <property type="entry name" value="Endonuclease/exonuclease/phosphatase"/>
    <property type="match status" value="1"/>
</dbReference>
<feature type="site" description="Important for catalytic activity" evidence="6">
    <location>
        <position position="230"/>
    </location>
</feature>
<comment type="cofactor">
    <cofactor evidence="5">
        <name>Mg(2+)</name>
        <dbReference type="ChEBI" id="CHEBI:18420"/>
    </cofactor>
    <cofactor evidence="5">
        <name>Mn(2+)</name>
        <dbReference type="ChEBI" id="CHEBI:29035"/>
    </cofactor>
    <text evidence="5">Probably binds two magnesium or manganese ions per subunit.</text>
</comment>
<accession>A0A1H4E412</accession>
<dbReference type="PANTHER" id="PTHR22748:SF6">
    <property type="entry name" value="DNA-(APURINIC OR APYRIMIDINIC SITE) ENDONUCLEASE"/>
    <property type="match status" value="1"/>
</dbReference>